<evidence type="ECO:0000256" key="2">
    <source>
        <dbReference type="ARBA" id="ARBA00022679"/>
    </source>
</evidence>
<evidence type="ECO:0000256" key="5">
    <source>
        <dbReference type="ARBA" id="ARBA00044528"/>
    </source>
</evidence>
<keyword evidence="9" id="KW-1185">Reference proteome</keyword>
<sequence>MQSSDHRTNGNEAIKQGDYISAWQHYTEGLQITPKDPYLWCNRAFACLKAGFPELALHDSANTEAILAEYPEQDLNDDLVKLKFKGKYRMAEAYSVLGIPKHAAVEYRACIDLAKKDPSMKTYTKSDLNMWEKKKEIHYKTSLLHDQFLESCQITLKRKKHGFYKFEEKYPWDKKYEERASKEMVEKLQKKLDPASNNLLKICKVKIDDSEQLGICVKNSITKSRVTLQEDPFITAHNYYECRCDYCFHELNDPDSAPDPFETLYKDPRKKDAYQCPKRGCREVFCNEKCYKSSLNLYHKVLCGKNDGIKELVDLIHSDTIGVLHHLMLTVRLFALAKIRDICPLDIEEIKHLSRFTPVSTPFRGKMIYDPSFYDIYLKILEILGISRFDLRYDYWIFITIMNLVMPNSFPGPGHSPEMDTLVLYQLSSLINHNCAPNFFDAQYLSQDYDSSPGPVRDNVRTICKINDTDNSFHPARIFFAALREIQKDEQVFKSYCDPKQSKVERHMGLVTTFGFVCKCERCQYEPGEANQDPINYHFHFSVIPDWVKKYD</sequence>
<name>A0A397S6G5_9GLOM</name>
<dbReference type="OrthoDB" id="438641at2759"/>
<dbReference type="STRING" id="658196.A0A397S6G5"/>
<accession>A0A397S6G5</accession>
<feature type="domain" description="SET" evidence="7">
    <location>
        <begin position="200"/>
        <end position="497"/>
    </location>
</feature>
<organism evidence="8 9">
    <name type="scientific">Glomus cerebriforme</name>
    <dbReference type="NCBI Taxonomy" id="658196"/>
    <lineage>
        <taxon>Eukaryota</taxon>
        <taxon>Fungi</taxon>
        <taxon>Fungi incertae sedis</taxon>
        <taxon>Mucoromycota</taxon>
        <taxon>Glomeromycotina</taxon>
        <taxon>Glomeromycetes</taxon>
        <taxon>Glomerales</taxon>
        <taxon>Glomeraceae</taxon>
        <taxon>Glomus</taxon>
    </lineage>
</organism>
<keyword evidence="2" id="KW-0808">Transferase</keyword>
<dbReference type="Gene3D" id="2.170.270.10">
    <property type="entry name" value="SET domain"/>
    <property type="match status" value="1"/>
</dbReference>
<dbReference type="GO" id="GO:0045814">
    <property type="term" value="P:negative regulation of gene expression, epigenetic"/>
    <property type="evidence" value="ECO:0007669"/>
    <property type="project" value="TreeGrafter"/>
</dbReference>
<dbReference type="Gene3D" id="1.10.220.160">
    <property type="match status" value="1"/>
</dbReference>
<keyword evidence="3" id="KW-0949">S-adenosyl-L-methionine</keyword>
<comment type="caution">
    <text evidence="8">The sequence shown here is derived from an EMBL/GenBank/DDBJ whole genome shotgun (WGS) entry which is preliminary data.</text>
</comment>
<evidence type="ECO:0000256" key="1">
    <source>
        <dbReference type="ARBA" id="ARBA00022603"/>
    </source>
</evidence>
<dbReference type="PANTHER" id="PTHR46402:SF2">
    <property type="entry name" value="HISTONE-LYSINE N-TRIMETHYLTRANSFERASE SMYD5"/>
    <property type="match status" value="1"/>
</dbReference>
<dbReference type="EMBL" id="QKYT01000774">
    <property type="protein sequence ID" value="RIA81578.1"/>
    <property type="molecule type" value="Genomic_DNA"/>
</dbReference>
<keyword evidence="1" id="KW-0489">Methyltransferase</keyword>
<protein>
    <recommendedName>
        <fullName evidence="5">Histone-lysine N-methyltransferase SET5</fullName>
    </recommendedName>
    <alternativeName>
        <fullName evidence="4">SET domain-containing protein 5</fullName>
    </alternativeName>
</protein>
<proteinExistence type="predicted"/>
<reference evidence="8 9" key="1">
    <citation type="submission" date="2018-06" db="EMBL/GenBank/DDBJ databases">
        <title>Comparative genomics reveals the genomic features of Rhizophagus irregularis, R. cerebriforme, R. diaphanum and Gigaspora rosea, and their symbiotic lifestyle signature.</title>
        <authorList>
            <person name="Morin E."/>
            <person name="San Clemente H."/>
            <person name="Chen E.C.H."/>
            <person name="De La Providencia I."/>
            <person name="Hainaut M."/>
            <person name="Kuo A."/>
            <person name="Kohler A."/>
            <person name="Murat C."/>
            <person name="Tang N."/>
            <person name="Roy S."/>
            <person name="Loubradou J."/>
            <person name="Henrissat B."/>
            <person name="Grigoriev I.V."/>
            <person name="Corradi N."/>
            <person name="Roux C."/>
            <person name="Martin F.M."/>
        </authorList>
    </citation>
    <scope>NUCLEOTIDE SEQUENCE [LARGE SCALE GENOMIC DNA]</scope>
    <source>
        <strain evidence="8 9">DAOM 227022</strain>
    </source>
</reference>
<dbReference type="Gene3D" id="1.25.40.10">
    <property type="entry name" value="Tetratricopeptide repeat domain"/>
    <property type="match status" value="1"/>
</dbReference>
<dbReference type="AlphaFoldDB" id="A0A397S6G5"/>
<dbReference type="SUPFAM" id="SSF82199">
    <property type="entry name" value="SET domain"/>
    <property type="match status" value="1"/>
</dbReference>
<evidence type="ECO:0000313" key="8">
    <source>
        <dbReference type="EMBL" id="RIA81578.1"/>
    </source>
</evidence>
<comment type="catalytic activity">
    <reaction evidence="6">
        <text>L-lysyl-[histone] + S-adenosyl-L-methionine = N(6)-methyl-L-lysyl-[histone] + S-adenosyl-L-homocysteine + H(+)</text>
        <dbReference type="Rhea" id="RHEA:10024"/>
        <dbReference type="Rhea" id="RHEA-COMP:9845"/>
        <dbReference type="Rhea" id="RHEA-COMP:9846"/>
        <dbReference type="ChEBI" id="CHEBI:15378"/>
        <dbReference type="ChEBI" id="CHEBI:29969"/>
        <dbReference type="ChEBI" id="CHEBI:57856"/>
        <dbReference type="ChEBI" id="CHEBI:59789"/>
        <dbReference type="ChEBI" id="CHEBI:61929"/>
    </reaction>
    <physiologicalReaction direction="left-to-right" evidence="6">
        <dbReference type="Rhea" id="RHEA:10025"/>
    </physiologicalReaction>
</comment>
<evidence type="ECO:0000256" key="3">
    <source>
        <dbReference type="ARBA" id="ARBA00022691"/>
    </source>
</evidence>
<dbReference type="GO" id="GO:0042799">
    <property type="term" value="F:histone H4K20 methyltransferase activity"/>
    <property type="evidence" value="ECO:0007669"/>
    <property type="project" value="TreeGrafter"/>
</dbReference>
<dbReference type="SUPFAM" id="SSF48452">
    <property type="entry name" value="TPR-like"/>
    <property type="match status" value="1"/>
</dbReference>
<dbReference type="PROSITE" id="PS50280">
    <property type="entry name" value="SET"/>
    <property type="match status" value="1"/>
</dbReference>
<dbReference type="GO" id="GO:0032259">
    <property type="term" value="P:methylation"/>
    <property type="evidence" value="ECO:0007669"/>
    <property type="project" value="UniProtKB-KW"/>
</dbReference>
<dbReference type="PANTHER" id="PTHR46402">
    <property type="entry name" value="SET AND MYND DOMAIN-CONTAINING PROTEIN 5"/>
    <property type="match status" value="1"/>
</dbReference>
<dbReference type="Proteomes" id="UP000265703">
    <property type="component" value="Unassembled WGS sequence"/>
</dbReference>
<evidence type="ECO:0000313" key="9">
    <source>
        <dbReference type="Proteomes" id="UP000265703"/>
    </source>
</evidence>
<dbReference type="InterPro" id="IPR011990">
    <property type="entry name" value="TPR-like_helical_dom_sf"/>
</dbReference>
<evidence type="ECO:0000256" key="6">
    <source>
        <dbReference type="ARBA" id="ARBA00048619"/>
    </source>
</evidence>
<evidence type="ECO:0000256" key="4">
    <source>
        <dbReference type="ARBA" id="ARBA00042380"/>
    </source>
</evidence>
<evidence type="ECO:0000259" key="7">
    <source>
        <dbReference type="PROSITE" id="PS50280"/>
    </source>
</evidence>
<dbReference type="InterPro" id="IPR046341">
    <property type="entry name" value="SET_dom_sf"/>
</dbReference>
<dbReference type="InterPro" id="IPR001214">
    <property type="entry name" value="SET_dom"/>
</dbReference>
<dbReference type="Gene3D" id="6.10.140.2220">
    <property type="match status" value="1"/>
</dbReference>
<gene>
    <name evidence="8" type="ORF">C1645_836770</name>
</gene>